<dbReference type="InterPro" id="IPR005467">
    <property type="entry name" value="His_kinase_dom"/>
</dbReference>
<dbReference type="EMBL" id="JACCBG010000001">
    <property type="protein sequence ID" value="NYD43887.1"/>
    <property type="molecule type" value="Genomic_DNA"/>
</dbReference>
<dbReference type="Pfam" id="PF02518">
    <property type="entry name" value="HATPase_c"/>
    <property type="match status" value="1"/>
</dbReference>
<dbReference type="EC" id="2.7.13.3" evidence="3"/>
<proteinExistence type="predicted"/>
<name>A0A7Y9EA74_9ACTN</name>
<dbReference type="PANTHER" id="PTHR45436:SF5">
    <property type="entry name" value="SENSOR HISTIDINE KINASE TRCS"/>
    <property type="match status" value="1"/>
</dbReference>
<evidence type="ECO:0000256" key="2">
    <source>
        <dbReference type="ARBA" id="ARBA00004236"/>
    </source>
</evidence>
<evidence type="ECO:0000259" key="12">
    <source>
        <dbReference type="PROSITE" id="PS50109"/>
    </source>
</evidence>
<dbReference type="SUPFAM" id="SSF47384">
    <property type="entry name" value="Homodimeric domain of signal transducing histidine kinase"/>
    <property type="match status" value="1"/>
</dbReference>
<evidence type="ECO:0000256" key="9">
    <source>
        <dbReference type="ARBA" id="ARBA00023012"/>
    </source>
</evidence>
<organism evidence="14 15">
    <name type="scientific">Nocardioides panaciterrulae</name>
    <dbReference type="NCBI Taxonomy" id="661492"/>
    <lineage>
        <taxon>Bacteria</taxon>
        <taxon>Bacillati</taxon>
        <taxon>Actinomycetota</taxon>
        <taxon>Actinomycetes</taxon>
        <taxon>Propionibacteriales</taxon>
        <taxon>Nocardioidaceae</taxon>
        <taxon>Nocardioides</taxon>
    </lineage>
</organism>
<reference evidence="14 15" key="1">
    <citation type="submission" date="2020-07" db="EMBL/GenBank/DDBJ databases">
        <title>Sequencing the genomes of 1000 actinobacteria strains.</title>
        <authorList>
            <person name="Klenk H.-P."/>
        </authorList>
    </citation>
    <scope>NUCLEOTIDE SEQUENCE [LARGE SCALE GENOMIC DNA]</scope>
    <source>
        <strain evidence="14 15">DSM 21350</strain>
    </source>
</reference>
<keyword evidence="4" id="KW-0597">Phosphoprotein</keyword>
<keyword evidence="8 11" id="KW-1133">Transmembrane helix</keyword>
<evidence type="ECO:0000256" key="4">
    <source>
        <dbReference type="ARBA" id="ARBA00022553"/>
    </source>
</evidence>
<dbReference type="InterPro" id="IPR003594">
    <property type="entry name" value="HATPase_dom"/>
</dbReference>
<dbReference type="SUPFAM" id="SSF55874">
    <property type="entry name" value="ATPase domain of HSP90 chaperone/DNA topoisomerase II/histidine kinase"/>
    <property type="match status" value="1"/>
</dbReference>
<dbReference type="PROSITE" id="PS50109">
    <property type="entry name" value="HIS_KIN"/>
    <property type="match status" value="1"/>
</dbReference>
<evidence type="ECO:0000256" key="8">
    <source>
        <dbReference type="ARBA" id="ARBA00022989"/>
    </source>
</evidence>
<dbReference type="Gene3D" id="3.30.565.10">
    <property type="entry name" value="Histidine kinase-like ATPase, C-terminal domain"/>
    <property type="match status" value="1"/>
</dbReference>
<dbReference type="RefSeq" id="WP_179665354.1">
    <property type="nucleotide sequence ID" value="NZ_JACCBG010000001.1"/>
</dbReference>
<comment type="caution">
    <text evidence="14">The sequence shown here is derived from an EMBL/GenBank/DDBJ whole genome shotgun (WGS) entry which is preliminary data.</text>
</comment>
<evidence type="ECO:0000256" key="5">
    <source>
        <dbReference type="ARBA" id="ARBA00022679"/>
    </source>
</evidence>
<evidence type="ECO:0000256" key="6">
    <source>
        <dbReference type="ARBA" id="ARBA00022692"/>
    </source>
</evidence>
<feature type="domain" description="Histidine kinase" evidence="12">
    <location>
        <begin position="245"/>
        <end position="442"/>
    </location>
</feature>
<dbReference type="SMART" id="SM00388">
    <property type="entry name" value="HisKA"/>
    <property type="match status" value="1"/>
</dbReference>
<accession>A0A7Y9EA74</accession>
<keyword evidence="15" id="KW-1185">Reference proteome</keyword>
<dbReference type="Gene3D" id="1.10.287.130">
    <property type="match status" value="1"/>
</dbReference>
<evidence type="ECO:0000256" key="1">
    <source>
        <dbReference type="ARBA" id="ARBA00000085"/>
    </source>
</evidence>
<evidence type="ECO:0000256" key="11">
    <source>
        <dbReference type="SAM" id="Phobius"/>
    </source>
</evidence>
<dbReference type="SMART" id="SM00304">
    <property type="entry name" value="HAMP"/>
    <property type="match status" value="1"/>
</dbReference>
<dbReference type="InterPro" id="IPR004358">
    <property type="entry name" value="Sig_transdc_His_kin-like_C"/>
</dbReference>
<feature type="domain" description="HAMP" evidence="13">
    <location>
        <begin position="184"/>
        <end position="237"/>
    </location>
</feature>
<dbReference type="InterPro" id="IPR003660">
    <property type="entry name" value="HAMP_dom"/>
</dbReference>
<evidence type="ECO:0000256" key="10">
    <source>
        <dbReference type="ARBA" id="ARBA00023136"/>
    </source>
</evidence>
<keyword evidence="9" id="KW-0902">Two-component regulatory system</keyword>
<dbReference type="Pfam" id="PF00512">
    <property type="entry name" value="HisKA"/>
    <property type="match status" value="1"/>
</dbReference>
<dbReference type="AlphaFoldDB" id="A0A7Y9EA74"/>
<keyword evidence="6 11" id="KW-0812">Transmembrane</keyword>
<keyword evidence="7 14" id="KW-0418">Kinase</keyword>
<dbReference type="InterPro" id="IPR036097">
    <property type="entry name" value="HisK_dim/P_sf"/>
</dbReference>
<dbReference type="GO" id="GO:0005886">
    <property type="term" value="C:plasma membrane"/>
    <property type="evidence" value="ECO:0007669"/>
    <property type="project" value="UniProtKB-SubCell"/>
</dbReference>
<dbReference type="Proteomes" id="UP000535511">
    <property type="component" value="Unassembled WGS sequence"/>
</dbReference>
<dbReference type="CDD" id="cd00082">
    <property type="entry name" value="HisKA"/>
    <property type="match status" value="1"/>
</dbReference>
<dbReference type="PRINTS" id="PR00344">
    <property type="entry name" value="BCTRLSENSOR"/>
</dbReference>
<dbReference type="PANTHER" id="PTHR45436">
    <property type="entry name" value="SENSOR HISTIDINE KINASE YKOH"/>
    <property type="match status" value="1"/>
</dbReference>
<gene>
    <name evidence="14" type="ORF">BJZ21_003970</name>
</gene>
<protein>
    <recommendedName>
        <fullName evidence="3">histidine kinase</fullName>
        <ecNumber evidence="3">2.7.13.3</ecNumber>
    </recommendedName>
</protein>
<feature type="transmembrane region" description="Helical" evidence="11">
    <location>
        <begin position="20"/>
        <end position="43"/>
    </location>
</feature>
<evidence type="ECO:0000256" key="7">
    <source>
        <dbReference type="ARBA" id="ARBA00022777"/>
    </source>
</evidence>
<dbReference type="InterPro" id="IPR003661">
    <property type="entry name" value="HisK_dim/P_dom"/>
</dbReference>
<comment type="subcellular location">
    <subcellularLocation>
        <location evidence="2">Cell membrane</location>
    </subcellularLocation>
</comment>
<evidence type="ECO:0000313" key="14">
    <source>
        <dbReference type="EMBL" id="NYD43887.1"/>
    </source>
</evidence>
<evidence type="ECO:0000313" key="15">
    <source>
        <dbReference type="Proteomes" id="UP000535511"/>
    </source>
</evidence>
<dbReference type="InterPro" id="IPR050428">
    <property type="entry name" value="TCS_sensor_his_kinase"/>
</dbReference>
<evidence type="ECO:0000259" key="13">
    <source>
        <dbReference type="PROSITE" id="PS50885"/>
    </source>
</evidence>
<dbReference type="InterPro" id="IPR036890">
    <property type="entry name" value="HATPase_C_sf"/>
</dbReference>
<dbReference type="SMART" id="SM00387">
    <property type="entry name" value="HATPase_c"/>
    <property type="match status" value="1"/>
</dbReference>
<sequence length="442" mass="46088">MALTRGPGGARVRGRLRTRLVAVTMVITALVVAAVVVLLQVYLARVNDTDATEVARARAAAVAGTVRVADGQVRVLESGPNALDRDVWVFGADGRLVDGRLPAGDAGAITRLGARPVAATASIGEQIRLVARPVVAQGRPVATVVAGVDLTPYEHAERRGLWLSSVLGLLTVLAAGVAAWEAARHALGHVHSMVRSAQDWEEHDLDRRFGLGPPVDEITELGQTLDHMLDRIADALHTERRLSDEMAHELRTPLAVIRAEAELALATAGPAGEESLRAIVEAAGRLDGVVGSMLDAARSRHDREATCEMARVLAAVARDAAYPVEVRVRPVPAGLVAAAAPAVVRAALTPLLDNAARHARSRVELDAQRRGTRVVVAVHDDGPGLAAAEVDQVFRPGHRGEGGGTAGLGLAVVGRLVESVGGSVRALPGPGGCFEVELPGGE</sequence>
<keyword evidence="10 11" id="KW-0472">Membrane</keyword>
<evidence type="ECO:0000256" key="3">
    <source>
        <dbReference type="ARBA" id="ARBA00012438"/>
    </source>
</evidence>
<dbReference type="GO" id="GO:0000155">
    <property type="term" value="F:phosphorelay sensor kinase activity"/>
    <property type="evidence" value="ECO:0007669"/>
    <property type="project" value="InterPro"/>
</dbReference>
<keyword evidence="5" id="KW-0808">Transferase</keyword>
<comment type="catalytic activity">
    <reaction evidence="1">
        <text>ATP + protein L-histidine = ADP + protein N-phospho-L-histidine.</text>
        <dbReference type="EC" id="2.7.13.3"/>
    </reaction>
</comment>
<dbReference type="PROSITE" id="PS50885">
    <property type="entry name" value="HAMP"/>
    <property type="match status" value="1"/>
</dbReference>